<dbReference type="PANTHER" id="PTHR45947">
    <property type="entry name" value="SULFOQUINOVOSYL TRANSFERASE SQD2"/>
    <property type="match status" value="1"/>
</dbReference>
<dbReference type="PANTHER" id="PTHR45947:SF13">
    <property type="entry name" value="TRANSFERASE"/>
    <property type="match status" value="1"/>
</dbReference>
<dbReference type="AlphaFoldDB" id="A0A6J4N2A2"/>
<dbReference type="SUPFAM" id="SSF53756">
    <property type="entry name" value="UDP-Glycosyltransferase/glycogen phosphorylase"/>
    <property type="match status" value="1"/>
</dbReference>
<accession>A0A6J4N2A2</accession>
<dbReference type="InterPro" id="IPR050194">
    <property type="entry name" value="Glycosyltransferase_grp1"/>
</dbReference>
<organism evidence="2">
    <name type="scientific">uncultured Chloroflexia bacterium</name>
    <dbReference type="NCBI Taxonomy" id="1672391"/>
    <lineage>
        <taxon>Bacteria</taxon>
        <taxon>Bacillati</taxon>
        <taxon>Chloroflexota</taxon>
        <taxon>Chloroflexia</taxon>
        <taxon>environmental samples</taxon>
    </lineage>
</organism>
<gene>
    <name evidence="2" type="ORF">AVDCRST_MAG93-8430</name>
</gene>
<dbReference type="InterPro" id="IPR028098">
    <property type="entry name" value="Glyco_trans_4-like_N"/>
</dbReference>
<protein>
    <submittedName>
        <fullName evidence="2">STRUCTURAL ELEMENTS Cell Exterior surface polysaccharides/antigens</fullName>
    </submittedName>
</protein>
<sequence>MSKRKVLYVSHNHPSIRPGGAEAYALELYEAMRASDEFEPIFVARSGPPVSTASRPHEGTLFSTVNEDSNQYFFYTDFTSFDWFYGTSPNKEVYTKFFHELLVAYQPDVVHFQHTLFFGYDLIRHVKNVLPNTPIVYTLHEYLPICHRQGQMVRTGNQELCDESSPRRCHECFPEISPQAFFMRKRFIQSHFSLVDLFLAPSRFLLERYVDWGIPREKIRYEEYGRQVAYRSLDTEEERPRNRIGFFGQFNFFKGVHVLLEAMKILVEEECEAHLWLHGANLELQPEEFRRKLESLIEEAAQNVTLVGRYEHAALPRLMANVDWVVVPSVWWENSPLVIQEAFLHGRPVICSDIGGMAEKVADGVNGLHFAAGDPQSLAQTIRRAVSSPDLWESLREGSPEIYRIEDSVEVLTEVYSTLLDRKTAKV</sequence>
<dbReference type="GO" id="GO:0016757">
    <property type="term" value="F:glycosyltransferase activity"/>
    <property type="evidence" value="ECO:0007669"/>
    <property type="project" value="TreeGrafter"/>
</dbReference>
<proteinExistence type="predicted"/>
<reference evidence="2" key="1">
    <citation type="submission" date="2020-02" db="EMBL/GenBank/DDBJ databases">
        <authorList>
            <person name="Meier V. D."/>
        </authorList>
    </citation>
    <scope>NUCLEOTIDE SEQUENCE</scope>
    <source>
        <strain evidence="2">AVDCRST_MAG93</strain>
    </source>
</reference>
<dbReference type="CDD" id="cd03823">
    <property type="entry name" value="GT4_ExpE7-like"/>
    <property type="match status" value="1"/>
</dbReference>
<evidence type="ECO:0000313" key="2">
    <source>
        <dbReference type="EMBL" id="CAA9370982.1"/>
    </source>
</evidence>
<evidence type="ECO:0000259" key="1">
    <source>
        <dbReference type="Pfam" id="PF13439"/>
    </source>
</evidence>
<name>A0A6J4N2A2_9CHLR</name>
<dbReference type="Gene3D" id="3.40.50.2000">
    <property type="entry name" value="Glycogen Phosphorylase B"/>
    <property type="match status" value="2"/>
</dbReference>
<feature type="domain" description="Glycosyltransferase subfamily 4-like N-terminal" evidence="1">
    <location>
        <begin position="18"/>
        <end position="220"/>
    </location>
</feature>
<dbReference type="Pfam" id="PF13439">
    <property type="entry name" value="Glyco_transf_4"/>
    <property type="match status" value="1"/>
</dbReference>
<dbReference type="EMBL" id="CADCTR010002845">
    <property type="protein sequence ID" value="CAA9370982.1"/>
    <property type="molecule type" value="Genomic_DNA"/>
</dbReference>
<dbReference type="Pfam" id="PF13692">
    <property type="entry name" value="Glyco_trans_1_4"/>
    <property type="match status" value="1"/>
</dbReference>